<dbReference type="PROSITE" id="PS50002">
    <property type="entry name" value="SH3"/>
    <property type="match status" value="2"/>
</dbReference>
<dbReference type="Gene3D" id="1.20.1270.60">
    <property type="entry name" value="Arfaptin homology (AH) domain/BAR domain"/>
    <property type="match status" value="1"/>
</dbReference>
<dbReference type="STRING" id="1754192.A0A1Y1XFM9"/>
<dbReference type="SMART" id="SM00055">
    <property type="entry name" value="FCH"/>
    <property type="match status" value="1"/>
</dbReference>
<evidence type="ECO:0000313" key="11">
    <source>
        <dbReference type="EMBL" id="ORX84555.1"/>
    </source>
</evidence>
<dbReference type="Gene3D" id="6.10.140.470">
    <property type="match status" value="1"/>
</dbReference>
<reference evidence="11 12" key="2">
    <citation type="submission" date="2016-08" db="EMBL/GenBank/DDBJ databases">
        <title>Pervasive Adenine N6-methylation of Active Genes in Fungi.</title>
        <authorList>
            <consortium name="DOE Joint Genome Institute"/>
            <person name="Mondo S.J."/>
            <person name="Dannebaum R.O."/>
            <person name="Kuo R.C."/>
            <person name="Labutti K."/>
            <person name="Haridas S."/>
            <person name="Kuo A."/>
            <person name="Salamov A."/>
            <person name="Ahrendt S.R."/>
            <person name="Lipzen A."/>
            <person name="Sullivan W."/>
            <person name="Andreopoulos W.B."/>
            <person name="Clum A."/>
            <person name="Lindquist E."/>
            <person name="Daum C."/>
            <person name="Ramamoorthy G.K."/>
            <person name="Gryganskyi A."/>
            <person name="Culley D."/>
            <person name="Magnuson J.K."/>
            <person name="James T.Y."/>
            <person name="O'Malley M.A."/>
            <person name="Stajich J.E."/>
            <person name="Spatafora J.W."/>
            <person name="Visel A."/>
            <person name="Grigoriev I.V."/>
        </authorList>
    </citation>
    <scope>NUCLEOTIDE SEQUENCE [LARGE SCALE GENOMIC DNA]</scope>
    <source>
        <strain evidence="11 12">S4</strain>
    </source>
</reference>
<dbReference type="InterPro" id="IPR046349">
    <property type="entry name" value="C1-like_sf"/>
</dbReference>
<feature type="compositionally biased region" description="Low complexity" evidence="7">
    <location>
        <begin position="464"/>
        <end position="506"/>
    </location>
</feature>
<dbReference type="GO" id="GO:0030833">
    <property type="term" value="P:regulation of actin filament polymerization"/>
    <property type="evidence" value="ECO:0007669"/>
    <property type="project" value="TreeGrafter"/>
</dbReference>
<dbReference type="InterPro" id="IPR031160">
    <property type="entry name" value="F_BAR_dom"/>
</dbReference>
<reference evidence="11 12" key="1">
    <citation type="submission" date="2016-08" db="EMBL/GenBank/DDBJ databases">
        <title>A Parts List for Fungal Cellulosomes Revealed by Comparative Genomics.</title>
        <authorList>
            <consortium name="DOE Joint Genome Institute"/>
            <person name="Haitjema C.H."/>
            <person name="Gilmore S.P."/>
            <person name="Henske J.K."/>
            <person name="Solomon K.V."/>
            <person name="De Groot R."/>
            <person name="Kuo A."/>
            <person name="Mondo S.J."/>
            <person name="Salamov A.A."/>
            <person name="Labutti K."/>
            <person name="Zhao Z."/>
            <person name="Chiniquy J."/>
            <person name="Barry K."/>
            <person name="Brewer H.M."/>
            <person name="Purvine S.O."/>
            <person name="Wright A.T."/>
            <person name="Boxma B."/>
            <person name="Van Alen T."/>
            <person name="Hackstein J.H."/>
            <person name="Baker S.E."/>
            <person name="Grigoriev I.V."/>
            <person name="O'Malley M.A."/>
        </authorList>
    </citation>
    <scope>NUCLEOTIDE SEQUENCE [LARGE SCALE GENOMIC DNA]</scope>
    <source>
        <strain evidence="11 12">S4</strain>
    </source>
</reference>
<dbReference type="PROSITE" id="PS51741">
    <property type="entry name" value="F_BAR"/>
    <property type="match status" value="1"/>
</dbReference>
<dbReference type="InterPro" id="IPR036028">
    <property type="entry name" value="SH3-like_dom_sf"/>
</dbReference>
<dbReference type="PANTHER" id="PTHR15735">
    <property type="entry name" value="FCH AND DOUBLE SH3 DOMAINS PROTEIN"/>
    <property type="match status" value="1"/>
</dbReference>
<evidence type="ECO:0000256" key="7">
    <source>
        <dbReference type="SAM" id="MobiDB-lite"/>
    </source>
</evidence>
<evidence type="ECO:0000256" key="5">
    <source>
        <dbReference type="PROSITE-ProRule" id="PRU00192"/>
    </source>
</evidence>
<dbReference type="OrthoDB" id="8783038at2759"/>
<evidence type="ECO:0008006" key="13">
    <source>
        <dbReference type="Google" id="ProtNLM"/>
    </source>
</evidence>
<dbReference type="AlphaFoldDB" id="A0A1Y1XFM9"/>
<feature type="region of interest" description="Disordered" evidence="7">
    <location>
        <begin position="456"/>
        <end position="526"/>
    </location>
</feature>
<evidence type="ECO:0000256" key="3">
    <source>
        <dbReference type="ARBA" id="ARBA00022833"/>
    </source>
</evidence>
<dbReference type="InterPro" id="IPR001452">
    <property type="entry name" value="SH3_domain"/>
</dbReference>
<dbReference type="SUPFAM" id="SSF103657">
    <property type="entry name" value="BAR/IMD domain-like"/>
    <property type="match status" value="1"/>
</dbReference>
<gene>
    <name evidence="11" type="ORF">BCR32DRAFT_291272</name>
</gene>
<dbReference type="CDD" id="cd20824">
    <property type="entry name" value="C1_SpBZZ1-like"/>
    <property type="match status" value="1"/>
</dbReference>
<protein>
    <recommendedName>
        <fullName evidence="13">FCH-domain-containing protein</fullName>
    </recommendedName>
</protein>
<dbReference type="SMART" id="SM00326">
    <property type="entry name" value="SH3"/>
    <property type="match status" value="2"/>
</dbReference>
<dbReference type="GO" id="GO:0046872">
    <property type="term" value="F:metal ion binding"/>
    <property type="evidence" value="ECO:0007669"/>
    <property type="project" value="UniProtKB-KW"/>
</dbReference>
<dbReference type="InterPro" id="IPR001060">
    <property type="entry name" value="FCH_dom"/>
</dbReference>
<keyword evidence="2" id="KW-0479">Metal-binding</keyword>
<dbReference type="PRINTS" id="PR00008">
    <property type="entry name" value="DAGPEDOMAIN"/>
</dbReference>
<name>A0A1Y1XFM9_9FUNG</name>
<feature type="domain" description="F-BAR" evidence="10">
    <location>
        <begin position="1"/>
        <end position="275"/>
    </location>
</feature>
<dbReference type="InterPro" id="IPR027267">
    <property type="entry name" value="AH/BAR_dom_sf"/>
</dbReference>
<evidence type="ECO:0000256" key="6">
    <source>
        <dbReference type="PROSITE-ProRule" id="PRU01077"/>
    </source>
</evidence>
<organism evidence="11 12">
    <name type="scientific">Anaeromyces robustus</name>
    <dbReference type="NCBI Taxonomy" id="1754192"/>
    <lineage>
        <taxon>Eukaryota</taxon>
        <taxon>Fungi</taxon>
        <taxon>Fungi incertae sedis</taxon>
        <taxon>Chytridiomycota</taxon>
        <taxon>Chytridiomycota incertae sedis</taxon>
        <taxon>Neocallimastigomycetes</taxon>
        <taxon>Neocallimastigales</taxon>
        <taxon>Neocallimastigaceae</taxon>
        <taxon>Anaeromyces</taxon>
    </lineage>
</organism>
<comment type="caution">
    <text evidence="11">The sequence shown here is derived from an EMBL/GenBank/DDBJ whole genome shotgun (WGS) entry which is preliminary data.</text>
</comment>
<dbReference type="InterPro" id="IPR020454">
    <property type="entry name" value="DAG/PE-bd"/>
</dbReference>
<evidence type="ECO:0000313" key="12">
    <source>
        <dbReference type="Proteomes" id="UP000193944"/>
    </source>
</evidence>
<evidence type="ECO:0000259" key="10">
    <source>
        <dbReference type="PROSITE" id="PS51741"/>
    </source>
</evidence>
<feature type="domain" description="Phorbol-ester/DAG-type" evidence="9">
    <location>
        <begin position="406"/>
        <end position="453"/>
    </location>
</feature>
<keyword evidence="12" id="KW-1185">Reference proteome</keyword>
<dbReference type="CDD" id="cd00174">
    <property type="entry name" value="SH3"/>
    <property type="match status" value="1"/>
</dbReference>
<dbReference type="PROSITE" id="PS00479">
    <property type="entry name" value="ZF_DAG_PE_1"/>
    <property type="match status" value="1"/>
</dbReference>
<evidence type="ECO:0000256" key="1">
    <source>
        <dbReference type="ARBA" id="ARBA00022443"/>
    </source>
</evidence>
<dbReference type="SUPFAM" id="SSF50044">
    <property type="entry name" value="SH3-domain"/>
    <property type="match status" value="2"/>
</dbReference>
<dbReference type="PANTHER" id="PTHR15735:SF21">
    <property type="entry name" value="PROTEIN NERVOUS WRECK"/>
    <property type="match status" value="1"/>
</dbReference>
<evidence type="ECO:0000256" key="2">
    <source>
        <dbReference type="ARBA" id="ARBA00022723"/>
    </source>
</evidence>
<sequence>MSFGNELQDIQAVNNYLLNDLAFIQDFRDMVKERMMIEKDYIHKLENLQKKYSQKSEKRGLTLSVGSVKLPNGDTVIPNSSTYQNVYDKFLKKFDESLKDRNNYVEKLNTLTKNIKSSVDKKEEIRKRHMDYSTRINSEVSNVSSETDKNEVRFREACNNTDTIKKKIEKNEVGSNDDKNEKSKKLLDQSIIDMNNKKNIYVLSIKVSNAYNEKLTNVENKNILDNMQALHESIVEYYKSICNEYLENENDLCQTIESCNDEVVESNNQINIPSDIALYIQYNKKEWKQPEVKTFAPIPLWETQDNIYKNDNNAVTFLRNTSLKLQQNLSTVKDDIVAKNKELDGLNNVYQSYKATPSFGDPDEIYQKIIDTKKEIAVLQLEELKCEVQINAITEAIGSDEMLVVPHNFKSKNFIKQTVCSFCNESLWRKGLSCKECNYVCHIKCELNVPPNCTKQKLPKSKRSNSTSVSNPSSERSSTYIASSITTSNLPTSSSMMQSPRSPMKSGKNPFDDDDDDSDANPFSSSSDLNINLPVMVAAYDYTKQIDDEVDLHAGEEVTVIENDKGDGWIKVSCSSGTGLVPANYLEPVNNTNNATSNYTTTTNYRTSFLNNIKKAKVIYDYTGQMDEELTVTQDDIVTFIENSEPGWIKVKNEKNGNIGLIPESYVEYIST</sequence>
<evidence type="ECO:0000256" key="4">
    <source>
        <dbReference type="ARBA" id="ARBA00023054"/>
    </source>
</evidence>
<dbReference type="Pfam" id="PF00018">
    <property type="entry name" value="SH3_1"/>
    <property type="match status" value="1"/>
</dbReference>
<evidence type="ECO:0000259" key="8">
    <source>
        <dbReference type="PROSITE" id="PS50002"/>
    </source>
</evidence>
<dbReference type="Pfam" id="PF14604">
    <property type="entry name" value="SH3_9"/>
    <property type="match status" value="1"/>
</dbReference>
<dbReference type="SMART" id="SM00109">
    <property type="entry name" value="C1"/>
    <property type="match status" value="1"/>
</dbReference>
<keyword evidence="4 6" id="KW-0175">Coiled coil</keyword>
<dbReference type="SUPFAM" id="SSF57889">
    <property type="entry name" value="Cysteine-rich domain"/>
    <property type="match status" value="1"/>
</dbReference>
<dbReference type="Pfam" id="PF00130">
    <property type="entry name" value="C1_1"/>
    <property type="match status" value="1"/>
</dbReference>
<feature type="domain" description="SH3" evidence="8">
    <location>
        <begin position="531"/>
        <end position="591"/>
    </location>
</feature>
<dbReference type="GO" id="GO:0030864">
    <property type="term" value="C:cortical actin cytoskeleton"/>
    <property type="evidence" value="ECO:0007669"/>
    <property type="project" value="UniProtKB-ARBA"/>
</dbReference>
<dbReference type="GO" id="GO:0030036">
    <property type="term" value="P:actin cytoskeleton organization"/>
    <property type="evidence" value="ECO:0007669"/>
    <property type="project" value="UniProtKB-ARBA"/>
</dbReference>
<keyword evidence="1 5" id="KW-0728">SH3 domain</keyword>
<dbReference type="Gene3D" id="3.30.60.20">
    <property type="match status" value="1"/>
</dbReference>
<dbReference type="Pfam" id="PF00611">
    <property type="entry name" value="FCH"/>
    <property type="match status" value="1"/>
</dbReference>
<dbReference type="InterPro" id="IPR057870">
    <property type="entry name" value="HR1_TOCA"/>
</dbReference>
<dbReference type="Gene3D" id="2.30.30.40">
    <property type="entry name" value="SH3 Domains"/>
    <property type="match status" value="2"/>
</dbReference>
<dbReference type="Pfam" id="PF25610">
    <property type="entry name" value="HR1_TOCA"/>
    <property type="match status" value="1"/>
</dbReference>
<dbReference type="PRINTS" id="PR00452">
    <property type="entry name" value="SH3DOMAIN"/>
</dbReference>
<dbReference type="InterPro" id="IPR002219">
    <property type="entry name" value="PKC_DAG/PE"/>
</dbReference>
<dbReference type="Proteomes" id="UP000193944">
    <property type="component" value="Unassembled WGS sequence"/>
</dbReference>
<proteinExistence type="predicted"/>
<keyword evidence="3" id="KW-0862">Zinc</keyword>
<feature type="domain" description="SH3" evidence="8">
    <location>
        <begin position="611"/>
        <end position="672"/>
    </location>
</feature>
<dbReference type="PROSITE" id="PS50081">
    <property type="entry name" value="ZF_DAG_PE_2"/>
    <property type="match status" value="1"/>
</dbReference>
<dbReference type="EMBL" id="MCFG01000050">
    <property type="protein sequence ID" value="ORX84555.1"/>
    <property type="molecule type" value="Genomic_DNA"/>
</dbReference>
<accession>A0A1Y1XFM9</accession>
<evidence type="ECO:0000259" key="9">
    <source>
        <dbReference type="PROSITE" id="PS50081"/>
    </source>
</evidence>